<evidence type="ECO:0000259" key="3">
    <source>
        <dbReference type="Pfam" id="PF12508"/>
    </source>
</evidence>
<dbReference type="InterPro" id="IPR055407">
    <property type="entry name" value="TraM_C"/>
</dbReference>
<feature type="transmembrane region" description="Helical" evidence="2">
    <location>
        <begin position="12"/>
        <end position="32"/>
    </location>
</feature>
<dbReference type="Pfam" id="PF12508">
    <property type="entry name" value="Transposon_TraM"/>
    <property type="match status" value="1"/>
</dbReference>
<keyword evidence="2" id="KW-0472">Membrane</keyword>
<keyword evidence="2" id="KW-1133">Transmembrane helix</keyword>
<dbReference type="Proteomes" id="UP000824236">
    <property type="component" value="Unassembled WGS sequence"/>
</dbReference>
<protein>
    <submittedName>
        <fullName evidence="4">Conjugative transposon protein TraM</fullName>
    </submittedName>
</protein>
<sequence>MMITDRINFRQPKYVLPAILYPLLLVTGYLVMDIFDTEVAETPSALQTTEYLNPELPEAQMRDDGIGGKYESMVKSYGRIQDYSAVENIERNNNETAKEDYDSRYSDEDLALLDSEAAARSEELEHLREMQERLRQSAERGEAMVADSTGVQPLSEEERLARSEQRRKEALAELDKVLAEARKQGQKGLQDVDSSDAESLAPIGSVAIGGKVEINEQAVNELAENAESEQVVKKVKTSSDYFNTLAENEPEPRLIKAIIDENIKAVEGSRVRLRLLDDVEIDGKVVPKGSYLYATMSGFGSQRVKGSIKSLLVEDELVKVNLSLYDTDGLEGLYVPSSSFRETTQDVASNALGSTMSINNGSTGNTFAQWGMQAIQNAYQRTSNALSKAVRKNKAKLKYGTFVYLVNGREKRN</sequence>
<name>A0A9E2NP76_9BACE</name>
<comment type="caution">
    <text evidence="4">The sequence shown here is derived from an EMBL/GenBank/DDBJ whole genome shotgun (WGS) entry which is preliminary data.</text>
</comment>
<keyword evidence="2" id="KW-0812">Transmembrane</keyword>
<feature type="region of interest" description="Disordered" evidence="1">
    <location>
        <begin position="131"/>
        <end position="166"/>
    </location>
</feature>
<dbReference type="AlphaFoldDB" id="A0A9E2NP76"/>
<organism evidence="4 5">
    <name type="scientific">Candidatus Bacteroides intestinipullorum</name>
    <dbReference type="NCBI Taxonomy" id="2838471"/>
    <lineage>
        <taxon>Bacteria</taxon>
        <taxon>Pseudomonadati</taxon>
        <taxon>Bacteroidota</taxon>
        <taxon>Bacteroidia</taxon>
        <taxon>Bacteroidales</taxon>
        <taxon>Bacteroidaceae</taxon>
        <taxon>Bacteroides</taxon>
    </lineage>
</organism>
<reference evidence="4" key="1">
    <citation type="journal article" date="2021" name="PeerJ">
        <title>Extensive microbial diversity within the chicken gut microbiome revealed by metagenomics and culture.</title>
        <authorList>
            <person name="Gilroy R."/>
            <person name="Ravi A."/>
            <person name="Getino M."/>
            <person name="Pursley I."/>
            <person name="Horton D.L."/>
            <person name="Alikhan N.F."/>
            <person name="Baker D."/>
            <person name="Gharbi K."/>
            <person name="Hall N."/>
            <person name="Watson M."/>
            <person name="Adriaenssens E.M."/>
            <person name="Foster-Nyarko E."/>
            <person name="Jarju S."/>
            <person name="Secka A."/>
            <person name="Antonio M."/>
            <person name="Oren A."/>
            <person name="Chaudhuri R.R."/>
            <person name="La Ragione R."/>
            <person name="Hildebrand F."/>
            <person name="Pallen M.J."/>
        </authorList>
    </citation>
    <scope>NUCLEOTIDE SEQUENCE</scope>
    <source>
        <strain evidence="4">B3-3758</strain>
    </source>
</reference>
<evidence type="ECO:0000256" key="1">
    <source>
        <dbReference type="SAM" id="MobiDB-lite"/>
    </source>
</evidence>
<evidence type="ECO:0000313" key="5">
    <source>
        <dbReference type="Proteomes" id="UP000824236"/>
    </source>
</evidence>
<dbReference type="NCBIfam" id="TIGR03779">
    <property type="entry name" value="Bac_Flav_CT_M"/>
    <property type="match status" value="1"/>
</dbReference>
<gene>
    <name evidence="4" type="primary">traM</name>
    <name evidence="4" type="ORF">H9791_09860</name>
</gene>
<evidence type="ECO:0000256" key="2">
    <source>
        <dbReference type="SAM" id="Phobius"/>
    </source>
</evidence>
<feature type="domain" description="Conjugative transposon TraM C-terminal" evidence="3">
    <location>
        <begin position="255"/>
        <end position="406"/>
    </location>
</feature>
<accession>A0A9E2NP76</accession>
<reference evidence="4" key="2">
    <citation type="submission" date="2021-04" db="EMBL/GenBank/DDBJ databases">
        <authorList>
            <person name="Gilroy R."/>
        </authorList>
    </citation>
    <scope>NUCLEOTIDE SEQUENCE</scope>
    <source>
        <strain evidence="4">B3-3758</strain>
    </source>
</reference>
<evidence type="ECO:0000313" key="4">
    <source>
        <dbReference type="EMBL" id="MBU3814785.1"/>
    </source>
</evidence>
<dbReference type="EMBL" id="JAHLFO010000134">
    <property type="protein sequence ID" value="MBU3814785.1"/>
    <property type="molecule type" value="Genomic_DNA"/>
</dbReference>
<feature type="compositionally biased region" description="Basic and acidic residues" evidence="1">
    <location>
        <begin position="131"/>
        <end position="142"/>
    </location>
</feature>
<proteinExistence type="predicted"/>
<feature type="compositionally biased region" description="Basic and acidic residues" evidence="1">
    <location>
        <begin position="156"/>
        <end position="166"/>
    </location>
</feature>
<dbReference type="InterPro" id="IPR022187">
    <property type="entry name" value="Conjug_transposon_TraM"/>
</dbReference>